<feature type="domain" description="SnoaL-like" evidence="1">
    <location>
        <begin position="9"/>
        <end position="80"/>
    </location>
</feature>
<evidence type="ECO:0000313" key="3">
    <source>
        <dbReference type="Proteomes" id="UP000028702"/>
    </source>
</evidence>
<dbReference type="EMBL" id="BBIO01000005">
    <property type="protein sequence ID" value="GAK44784.1"/>
    <property type="molecule type" value="Genomic_DNA"/>
</dbReference>
<reference evidence="2 3" key="1">
    <citation type="submission" date="2014-07" db="EMBL/GenBank/DDBJ databases">
        <title>Tepidicaulis marinum gen. nov., sp. nov., a novel marine bacterium denitrifying nitrate to nitrous oxide strictly under microaerobic conditions.</title>
        <authorList>
            <person name="Takeuchi M."/>
            <person name="Yamagishi T."/>
            <person name="Kamagata Y."/>
            <person name="Oshima K."/>
            <person name="Hattori M."/>
            <person name="Katayama T."/>
            <person name="Hanada S."/>
            <person name="Tamaki H."/>
            <person name="Marumo K."/>
            <person name="Maeda H."/>
            <person name="Nedachi M."/>
            <person name="Iwasaki W."/>
            <person name="Suwa Y."/>
            <person name="Sakata S."/>
        </authorList>
    </citation>
    <scope>NUCLEOTIDE SEQUENCE [LARGE SCALE GENOMIC DNA]</scope>
    <source>
        <strain evidence="2 3">MA2</strain>
    </source>
</reference>
<accession>A0A081B9R6</accession>
<dbReference type="SUPFAM" id="SSF54427">
    <property type="entry name" value="NTF2-like"/>
    <property type="match status" value="1"/>
</dbReference>
<dbReference type="eggNOG" id="COG4538">
    <property type="taxonomic scope" value="Bacteria"/>
</dbReference>
<dbReference type="InterPro" id="IPR037401">
    <property type="entry name" value="SnoaL-like"/>
</dbReference>
<dbReference type="InterPro" id="IPR032710">
    <property type="entry name" value="NTF2-like_dom_sf"/>
</dbReference>
<dbReference type="RefSeq" id="WP_045444657.1">
    <property type="nucleotide sequence ID" value="NZ_BBIO01000005.1"/>
</dbReference>
<dbReference type="Pfam" id="PF12680">
    <property type="entry name" value="SnoaL_2"/>
    <property type="match status" value="1"/>
</dbReference>
<dbReference type="STRING" id="1333998.M2A_1283"/>
<proteinExistence type="predicted"/>
<sequence>MTIMLPKPVADYMAASARLDADAILAPFAADAEVFDENRTHRGREEIRAWILSAAIAAKAVPLPRAVVDAEDSDCRVRAEVAGDFPGAPIMLTFDFGLKGGQIQSLRISP</sequence>
<name>A0A081B9R6_9HYPH</name>
<keyword evidence="3" id="KW-1185">Reference proteome</keyword>
<dbReference type="Gene3D" id="3.10.450.50">
    <property type="match status" value="1"/>
</dbReference>
<comment type="caution">
    <text evidence="2">The sequence shown here is derived from an EMBL/GenBank/DDBJ whole genome shotgun (WGS) entry which is preliminary data.</text>
</comment>
<evidence type="ECO:0000313" key="2">
    <source>
        <dbReference type="EMBL" id="GAK44784.1"/>
    </source>
</evidence>
<protein>
    <submittedName>
        <fullName evidence="2">Conserved protein</fullName>
    </submittedName>
</protein>
<dbReference type="Proteomes" id="UP000028702">
    <property type="component" value="Unassembled WGS sequence"/>
</dbReference>
<organism evidence="2 3">
    <name type="scientific">Tepidicaulis marinus</name>
    <dbReference type="NCBI Taxonomy" id="1333998"/>
    <lineage>
        <taxon>Bacteria</taxon>
        <taxon>Pseudomonadati</taxon>
        <taxon>Pseudomonadota</taxon>
        <taxon>Alphaproteobacteria</taxon>
        <taxon>Hyphomicrobiales</taxon>
        <taxon>Parvibaculaceae</taxon>
        <taxon>Tepidicaulis</taxon>
    </lineage>
</organism>
<dbReference type="AlphaFoldDB" id="A0A081B9R6"/>
<evidence type="ECO:0000259" key="1">
    <source>
        <dbReference type="Pfam" id="PF12680"/>
    </source>
</evidence>
<gene>
    <name evidence="2" type="ORF">M2A_1283</name>
</gene>